<accession>A0A6N2VMA8</accession>
<evidence type="ECO:0000313" key="2">
    <source>
        <dbReference type="EMBL" id="VYT30767.1"/>
    </source>
</evidence>
<keyword evidence="1" id="KW-0812">Transmembrane</keyword>
<sequence>MSELQIAWLELVTVGGVGAILALSGVIINIVTKKQNKLCTKHTEGIVVQHGFSGEGRMYPIVEYFVNSTCYKTRKKFRGVKIKRISGLPAPISSGIYEDEKGWLYVKIGPVANLHKLAEQLWPINSKMTVYYNPNNSKKCYVDRPNSGGFTSIMFILMGLVTIILSLVVFFWYSYKLYIERFE</sequence>
<feature type="transmembrane region" description="Helical" evidence="1">
    <location>
        <begin position="6"/>
        <end position="31"/>
    </location>
</feature>
<name>A0A6N2VMA8_BLAHA</name>
<reference evidence="2" key="1">
    <citation type="submission" date="2019-11" db="EMBL/GenBank/DDBJ databases">
        <authorList>
            <person name="Feng L."/>
        </authorList>
    </citation>
    <scope>NUCLEOTIDE SEQUENCE</scope>
    <source>
        <strain evidence="2">BhanseniiLFYP23</strain>
    </source>
</reference>
<protein>
    <recommendedName>
        <fullName evidence="3">DUF3592 domain-containing protein</fullName>
    </recommendedName>
</protein>
<keyword evidence="1" id="KW-1133">Transmembrane helix</keyword>
<dbReference type="RefSeq" id="WP_004222348.1">
    <property type="nucleotide sequence ID" value="NZ_CACRSY010000016.1"/>
</dbReference>
<dbReference type="EMBL" id="CACRSY010000016">
    <property type="protein sequence ID" value="VYT30767.1"/>
    <property type="molecule type" value="Genomic_DNA"/>
</dbReference>
<evidence type="ECO:0000256" key="1">
    <source>
        <dbReference type="SAM" id="Phobius"/>
    </source>
</evidence>
<gene>
    <name evidence="2" type="ORF">BHLFYP23_01167</name>
</gene>
<organism evidence="2">
    <name type="scientific">Blautia hansenii</name>
    <name type="common">Ruminococcus hansenii</name>
    <dbReference type="NCBI Taxonomy" id="1322"/>
    <lineage>
        <taxon>Bacteria</taxon>
        <taxon>Bacillati</taxon>
        <taxon>Bacillota</taxon>
        <taxon>Clostridia</taxon>
        <taxon>Lachnospirales</taxon>
        <taxon>Lachnospiraceae</taxon>
        <taxon>Blautia</taxon>
    </lineage>
</organism>
<evidence type="ECO:0008006" key="3">
    <source>
        <dbReference type="Google" id="ProtNLM"/>
    </source>
</evidence>
<dbReference type="AlphaFoldDB" id="A0A6N2VMA8"/>
<feature type="transmembrane region" description="Helical" evidence="1">
    <location>
        <begin position="153"/>
        <end position="175"/>
    </location>
</feature>
<keyword evidence="1" id="KW-0472">Membrane</keyword>
<proteinExistence type="predicted"/>